<comment type="caution">
    <text evidence="1">The sequence shown here is derived from an EMBL/GenBank/DDBJ whole genome shotgun (WGS) entry which is preliminary data.</text>
</comment>
<dbReference type="EMBL" id="BQNB010010470">
    <property type="protein sequence ID" value="GJS77746.1"/>
    <property type="molecule type" value="Genomic_DNA"/>
</dbReference>
<reference evidence="1" key="2">
    <citation type="submission" date="2022-01" db="EMBL/GenBank/DDBJ databases">
        <authorList>
            <person name="Yamashiro T."/>
            <person name="Shiraishi A."/>
            <person name="Satake H."/>
            <person name="Nakayama K."/>
        </authorList>
    </citation>
    <scope>NUCLEOTIDE SEQUENCE</scope>
</reference>
<gene>
    <name evidence="1" type="ORF">Tco_0727627</name>
</gene>
<organism evidence="1 2">
    <name type="scientific">Tanacetum coccineum</name>
    <dbReference type="NCBI Taxonomy" id="301880"/>
    <lineage>
        <taxon>Eukaryota</taxon>
        <taxon>Viridiplantae</taxon>
        <taxon>Streptophyta</taxon>
        <taxon>Embryophyta</taxon>
        <taxon>Tracheophyta</taxon>
        <taxon>Spermatophyta</taxon>
        <taxon>Magnoliopsida</taxon>
        <taxon>eudicotyledons</taxon>
        <taxon>Gunneridae</taxon>
        <taxon>Pentapetalae</taxon>
        <taxon>asterids</taxon>
        <taxon>campanulids</taxon>
        <taxon>Asterales</taxon>
        <taxon>Asteraceae</taxon>
        <taxon>Asteroideae</taxon>
        <taxon>Anthemideae</taxon>
        <taxon>Anthemidinae</taxon>
        <taxon>Tanacetum</taxon>
    </lineage>
</organism>
<sequence>MEANDQTIQTILLGLPEDIYAAVDSCETAQEIWLRVQQMMKECQESGCSECSSKSGVQNVGNQNRLIVIPGIANQIPNRNGNVVAAWTEGNANGNNGNQIRYYNYKGLGHLARNYTVRPRIRDAAYLQTQLLIAQKEEAINLSKLRKILLVFSLLSIA</sequence>
<name>A0ABQ4YL68_9ASTR</name>
<proteinExistence type="predicted"/>
<accession>A0ABQ4YL68</accession>
<evidence type="ECO:0000313" key="1">
    <source>
        <dbReference type="EMBL" id="GJS77746.1"/>
    </source>
</evidence>
<keyword evidence="2" id="KW-1185">Reference proteome</keyword>
<reference evidence="1" key="1">
    <citation type="journal article" date="2022" name="Int. J. Mol. Sci.">
        <title>Draft Genome of Tanacetum Coccineum: Genomic Comparison of Closely Related Tanacetum-Family Plants.</title>
        <authorList>
            <person name="Yamashiro T."/>
            <person name="Shiraishi A."/>
            <person name="Nakayama K."/>
            <person name="Satake H."/>
        </authorList>
    </citation>
    <scope>NUCLEOTIDE SEQUENCE</scope>
</reference>
<evidence type="ECO:0000313" key="2">
    <source>
        <dbReference type="Proteomes" id="UP001151760"/>
    </source>
</evidence>
<protein>
    <submittedName>
        <fullName evidence="1">Uncharacterized protein</fullName>
    </submittedName>
</protein>
<dbReference type="Proteomes" id="UP001151760">
    <property type="component" value="Unassembled WGS sequence"/>
</dbReference>